<dbReference type="InterPro" id="IPR001841">
    <property type="entry name" value="Znf_RING"/>
</dbReference>
<dbReference type="PROSITE" id="PS00518">
    <property type="entry name" value="ZF_RING_1"/>
    <property type="match status" value="1"/>
</dbReference>
<evidence type="ECO:0000256" key="3">
    <source>
        <dbReference type="ARBA" id="ARBA00022833"/>
    </source>
</evidence>
<reference evidence="6" key="2">
    <citation type="submission" date="2025-09" db="UniProtKB">
        <authorList>
            <consortium name="Ensembl"/>
        </authorList>
    </citation>
    <scope>IDENTIFICATION</scope>
</reference>
<keyword evidence="7" id="KW-1185">Reference proteome</keyword>
<dbReference type="InterPro" id="IPR017907">
    <property type="entry name" value="Znf_RING_CS"/>
</dbReference>
<dbReference type="Gene3D" id="3.30.40.10">
    <property type="entry name" value="Zinc/RING finger domain, C3HC4 (zinc finger)"/>
    <property type="match status" value="1"/>
</dbReference>
<dbReference type="SMART" id="SM00184">
    <property type="entry name" value="RING"/>
    <property type="match status" value="1"/>
</dbReference>
<evidence type="ECO:0000256" key="2">
    <source>
        <dbReference type="ARBA" id="ARBA00022771"/>
    </source>
</evidence>
<dbReference type="PANTHER" id="PTHR25465:SF5">
    <property type="entry name" value="E3 UBIQUITIN_ISG15 LIGASE TRIM25-RELATED"/>
    <property type="match status" value="1"/>
</dbReference>
<name>A0A8C6WLK6_9GOBI</name>
<evidence type="ECO:0000256" key="4">
    <source>
        <dbReference type="PROSITE-ProRule" id="PRU00175"/>
    </source>
</evidence>
<organism evidence="6 7">
    <name type="scientific">Neogobius melanostomus</name>
    <name type="common">round goby</name>
    <dbReference type="NCBI Taxonomy" id="47308"/>
    <lineage>
        <taxon>Eukaryota</taxon>
        <taxon>Metazoa</taxon>
        <taxon>Chordata</taxon>
        <taxon>Craniata</taxon>
        <taxon>Vertebrata</taxon>
        <taxon>Euteleostomi</taxon>
        <taxon>Actinopterygii</taxon>
        <taxon>Neopterygii</taxon>
        <taxon>Teleostei</taxon>
        <taxon>Neoteleostei</taxon>
        <taxon>Acanthomorphata</taxon>
        <taxon>Gobiaria</taxon>
        <taxon>Gobiiformes</taxon>
        <taxon>Gobioidei</taxon>
        <taxon>Gobiidae</taxon>
        <taxon>Benthophilinae</taxon>
        <taxon>Neogobiini</taxon>
        <taxon>Neogobius</taxon>
    </lineage>
</organism>
<dbReference type="Pfam" id="PF15227">
    <property type="entry name" value="zf-C3HC4_4"/>
    <property type="match status" value="1"/>
</dbReference>
<reference evidence="6" key="1">
    <citation type="submission" date="2025-08" db="UniProtKB">
        <authorList>
            <consortium name="Ensembl"/>
        </authorList>
    </citation>
    <scope>IDENTIFICATION</scope>
</reference>
<dbReference type="PROSITE" id="PS50089">
    <property type="entry name" value="ZF_RING_2"/>
    <property type="match status" value="1"/>
</dbReference>
<dbReference type="PANTHER" id="PTHR25465">
    <property type="entry name" value="B-BOX DOMAIN CONTAINING"/>
    <property type="match status" value="1"/>
</dbReference>
<accession>A0A8C6WLK6</accession>
<protein>
    <recommendedName>
        <fullName evidence="5">RING-type domain-containing protein</fullName>
    </recommendedName>
</protein>
<dbReference type="AlphaFoldDB" id="A0A8C6WLK6"/>
<keyword evidence="3" id="KW-0862">Zinc</keyword>
<dbReference type="Ensembl" id="ENSNMLT00000017880.1">
    <property type="protein sequence ID" value="ENSNMLP00000015916.1"/>
    <property type="gene ID" value="ENSNMLG00000010520.1"/>
</dbReference>
<proteinExistence type="predicted"/>
<keyword evidence="1" id="KW-0479">Metal-binding</keyword>
<dbReference type="InterPro" id="IPR051051">
    <property type="entry name" value="E3_ubiq-ligase_TRIM/RNF"/>
</dbReference>
<dbReference type="InterPro" id="IPR013083">
    <property type="entry name" value="Znf_RING/FYVE/PHD"/>
</dbReference>
<evidence type="ECO:0000313" key="7">
    <source>
        <dbReference type="Proteomes" id="UP000694523"/>
    </source>
</evidence>
<feature type="domain" description="RING-type" evidence="5">
    <location>
        <begin position="17"/>
        <end position="57"/>
    </location>
</feature>
<evidence type="ECO:0000256" key="1">
    <source>
        <dbReference type="ARBA" id="ARBA00022723"/>
    </source>
</evidence>
<dbReference type="SUPFAM" id="SSF57850">
    <property type="entry name" value="RING/U-box"/>
    <property type="match status" value="1"/>
</dbReference>
<sequence>MGGSTAAVQLDTQAFSCSICLDFLKEPATLPCGHNYCRSCIQSYWDVQEQSSCPQCRQSFNPRPVLGTNTMLAELVEQMQRIELQQGPMTVLNFFSNSVSDASFQLAQRQWLRGRREQILSYVMLLLTPLSQCLYPKCAHHFVLWGRTYQYGKTVYVKKLQLLVIFSL</sequence>
<evidence type="ECO:0000259" key="5">
    <source>
        <dbReference type="PROSITE" id="PS50089"/>
    </source>
</evidence>
<dbReference type="GO" id="GO:0008270">
    <property type="term" value="F:zinc ion binding"/>
    <property type="evidence" value="ECO:0007669"/>
    <property type="project" value="UniProtKB-KW"/>
</dbReference>
<evidence type="ECO:0000313" key="6">
    <source>
        <dbReference type="Ensembl" id="ENSNMLP00000015916.1"/>
    </source>
</evidence>
<keyword evidence="2 4" id="KW-0863">Zinc-finger</keyword>
<dbReference type="Proteomes" id="UP000694523">
    <property type="component" value="Unplaced"/>
</dbReference>